<dbReference type="SMART" id="SM00382">
    <property type="entry name" value="AAA"/>
    <property type="match status" value="1"/>
</dbReference>
<keyword evidence="8" id="KW-0406">Ion transport</keyword>
<evidence type="ECO:0000256" key="4">
    <source>
        <dbReference type="ARBA" id="ARBA00022496"/>
    </source>
</evidence>
<reference evidence="12 13" key="1">
    <citation type="submission" date="2018-03" db="EMBL/GenBank/DDBJ databases">
        <title>Genomic Encyclopedia of Archaeal and Bacterial Type Strains, Phase II (KMG-II): from individual species to whole genera.</title>
        <authorList>
            <person name="Goeker M."/>
        </authorList>
    </citation>
    <scope>NUCLEOTIDE SEQUENCE [LARGE SCALE GENOMIC DNA]</scope>
    <source>
        <strain evidence="12 13">DSM 45601</strain>
    </source>
</reference>
<feature type="region of interest" description="Disordered" evidence="10">
    <location>
        <begin position="1"/>
        <end position="42"/>
    </location>
</feature>
<evidence type="ECO:0000256" key="8">
    <source>
        <dbReference type="ARBA" id="ARBA00023065"/>
    </source>
</evidence>
<keyword evidence="4" id="KW-0410">Iron transport</keyword>
<keyword evidence="6 12" id="KW-0067">ATP-binding</keyword>
<dbReference type="Pfam" id="PF00005">
    <property type="entry name" value="ABC_tran"/>
    <property type="match status" value="1"/>
</dbReference>
<dbReference type="EMBL" id="PVZC01000005">
    <property type="protein sequence ID" value="PRX97763.1"/>
    <property type="molecule type" value="Genomic_DNA"/>
</dbReference>
<dbReference type="CDD" id="cd03214">
    <property type="entry name" value="ABC_Iron-Siderophores_B12_Hemin"/>
    <property type="match status" value="1"/>
</dbReference>
<dbReference type="SUPFAM" id="SSF52540">
    <property type="entry name" value="P-loop containing nucleoside triphosphate hydrolases"/>
    <property type="match status" value="1"/>
</dbReference>
<dbReference type="RefSeq" id="WP_106247388.1">
    <property type="nucleotide sequence ID" value="NZ_PVZC01000005.1"/>
</dbReference>
<comment type="caution">
    <text evidence="12">The sequence shown here is derived from an EMBL/GenBank/DDBJ whole genome shotgun (WGS) entry which is preliminary data.</text>
</comment>
<keyword evidence="9" id="KW-0472">Membrane</keyword>
<dbReference type="PANTHER" id="PTHR42771">
    <property type="entry name" value="IRON(3+)-HYDROXAMATE IMPORT ATP-BINDING PROTEIN FHUC"/>
    <property type="match status" value="1"/>
</dbReference>
<dbReference type="PANTHER" id="PTHR42771:SF2">
    <property type="entry name" value="IRON(3+)-HYDROXAMATE IMPORT ATP-BINDING PROTEIN FHUC"/>
    <property type="match status" value="1"/>
</dbReference>
<dbReference type="InterPro" id="IPR003593">
    <property type="entry name" value="AAA+_ATPase"/>
</dbReference>
<feature type="domain" description="ABC transporter" evidence="11">
    <location>
        <begin position="45"/>
        <end position="281"/>
    </location>
</feature>
<dbReference type="InterPro" id="IPR051535">
    <property type="entry name" value="Siderophore_ABC-ATPase"/>
</dbReference>
<protein>
    <submittedName>
        <fullName evidence="12">Iron complex transport system ATP-binding protein</fullName>
    </submittedName>
</protein>
<dbReference type="OrthoDB" id="5296765at2"/>
<dbReference type="InterPro" id="IPR017871">
    <property type="entry name" value="ABC_transporter-like_CS"/>
</dbReference>
<sequence length="301" mass="32140">MADETLVGADGRRTDAGVPVRDSNRSPSPVTAGAHGPGGPREPVFEVADVAFGYAGRPVLDGVDLTIRAGETVALVGTNGCGKSTLLRLLAGLLSPDRGAIELQGRPLRRLSRREIARRVAVLHQSLPPVPGLTVRQLVRQSAYPHRGPFGMLVQGESAEIDAALDAAGVTGLADRVLDTLSGGERQRVRVALAIAQRTPVLLLDEPTAHLDVRHQLEVLTLVRRLRAERDLTVVYVLHELDHAARFTDRIVALADGRVAADGPPTDVITPDLLARVFGVSGRVVHDDLHGTPRCLLDEPL</sequence>
<keyword evidence="13" id="KW-1185">Reference proteome</keyword>
<dbReference type="GO" id="GO:0016887">
    <property type="term" value="F:ATP hydrolysis activity"/>
    <property type="evidence" value="ECO:0007669"/>
    <property type="project" value="InterPro"/>
</dbReference>
<evidence type="ECO:0000259" key="11">
    <source>
        <dbReference type="PROSITE" id="PS50893"/>
    </source>
</evidence>
<keyword evidence="5" id="KW-0547">Nucleotide-binding</keyword>
<dbReference type="InterPro" id="IPR027417">
    <property type="entry name" value="P-loop_NTPase"/>
</dbReference>
<accession>A0A2T0Q1U2</accession>
<dbReference type="InterPro" id="IPR003439">
    <property type="entry name" value="ABC_transporter-like_ATP-bd"/>
</dbReference>
<dbReference type="PROSITE" id="PS50893">
    <property type="entry name" value="ABC_TRANSPORTER_2"/>
    <property type="match status" value="1"/>
</dbReference>
<organism evidence="12 13">
    <name type="scientific">Allonocardiopsis opalescens</name>
    <dbReference type="NCBI Taxonomy" id="1144618"/>
    <lineage>
        <taxon>Bacteria</taxon>
        <taxon>Bacillati</taxon>
        <taxon>Actinomycetota</taxon>
        <taxon>Actinomycetes</taxon>
        <taxon>Streptosporangiales</taxon>
        <taxon>Allonocardiopsis</taxon>
    </lineage>
</organism>
<evidence type="ECO:0000313" key="12">
    <source>
        <dbReference type="EMBL" id="PRX97763.1"/>
    </source>
</evidence>
<evidence type="ECO:0000256" key="7">
    <source>
        <dbReference type="ARBA" id="ARBA00023004"/>
    </source>
</evidence>
<evidence type="ECO:0000256" key="2">
    <source>
        <dbReference type="ARBA" id="ARBA00022448"/>
    </source>
</evidence>
<keyword evidence="2" id="KW-0813">Transport</keyword>
<evidence type="ECO:0000256" key="10">
    <source>
        <dbReference type="SAM" id="MobiDB-lite"/>
    </source>
</evidence>
<dbReference type="Proteomes" id="UP000237846">
    <property type="component" value="Unassembled WGS sequence"/>
</dbReference>
<dbReference type="GO" id="GO:0005524">
    <property type="term" value="F:ATP binding"/>
    <property type="evidence" value="ECO:0007669"/>
    <property type="project" value="UniProtKB-KW"/>
</dbReference>
<evidence type="ECO:0000256" key="6">
    <source>
        <dbReference type="ARBA" id="ARBA00022840"/>
    </source>
</evidence>
<comment type="subcellular location">
    <subcellularLocation>
        <location evidence="1">Cell membrane</location>
        <topology evidence="1">Peripheral membrane protein</topology>
    </subcellularLocation>
</comment>
<dbReference type="FunFam" id="3.40.50.300:FF:000134">
    <property type="entry name" value="Iron-enterobactin ABC transporter ATP-binding protein"/>
    <property type="match status" value="1"/>
</dbReference>
<dbReference type="PROSITE" id="PS00211">
    <property type="entry name" value="ABC_TRANSPORTER_1"/>
    <property type="match status" value="1"/>
</dbReference>
<keyword evidence="7" id="KW-0408">Iron</keyword>
<evidence type="ECO:0000256" key="3">
    <source>
        <dbReference type="ARBA" id="ARBA00022475"/>
    </source>
</evidence>
<evidence type="ECO:0000256" key="9">
    <source>
        <dbReference type="ARBA" id="ARBA00023136"/>
    </source>
</evidence>
<dbReference type="GO" id="GO:0005886">
    <property type="term" value="C:plasma membrane"/>
    <property type="evidence" value="ECO:0007669"/>
    <property type="project" value="UniProtKB-SubCell"/>
</dbReference>
<dbReference type="Gene3D" id="3.40.50.300">
    <property type="entry name" value="P-loop containing nucleotide triphosphate hydrolases"/>
    <property type="match status" value="1"/>
</dbReference>
<dbReference type="AlphaFoldDB" id="A0A2T0Q1U2"/>
<gene>
    <name evidence="12" type="ORF">CLV72_105113</name>
</gene>
<evidence type="ECO:0000256" key="5">
    <source>
        <dbReference type="ARBA" id="ARBA00022741"/>
    </source>
</evidence>
<evidence type="ECO:0000256" key="1">
    <source>
        <dbReference type="ARBA" id="ARBA00004202"/>
    </source>
</evidence>
<proteinExistence type="predicted"/>
<dbReference type="GO" id="GO:0006826">
    <property type="term" value="P:iron ion transport"/>
    <property type="evidence" value="ECO:0007669"/>
    <property type="project" value="UniProtKB-KW"/>
</dbReference>
<name>A0A2T0Q1U2_9ACTN</name>
<evidence type="ECO:0000313" key="13">
    <source>
        <dbReference type="Proteomes" id="UP000237846"/>
    </source>
</evidence>
<keyword evidence="3" id="KW-1003">Cell membrane</keyword>